<dbReference type="EMBL" id="SDMQ01000008">
    <property type="protein sequence ID" value="TBT84276.1"/>
    <property type="molecule type" value="Genomic_DNA"/>
</dbReference>
<comment type="caution">
    <text evidence="1">The sequence shown here is derived from an EMBL/GenBank/DDBJ whole genome shotgun (WGS) entry which is preliminary data.</text>
</comment>
<gene>
    <name evidence="1" type="ORF">ET989_08995</name>
</gene>
<evidence type="ECO:0000313" key="2">
    <source>
        <dbReference type="Proteomes" id="UP000292373"/>
    </source>
</evidence>
<protein>
    <submittedName>
        <fullName evidence="1">Uncharacterized protein</fullName>
    </submittedName>
</protein>
<reference evidence="1 2" key="1">
    <citation type="submission" date="2019-01" db="EMBL/GenBank/DDBJ databases">
        <title>Lactibacter flavus gen. nov., sp. nov., a novel bacterium of the family Propionibacteriaceae isolated from raw milk and dairy products.</title>
        <authorList>
            <person name="Huptas C."/>
            <person name="Wenning M."/>
            <person name="Breitenwieser F."/>
            <person name="Doll E."/>
            <person name="Von Neubeck M."/>
            <person name="Busse H.-J."/>
            <person name="Scherer S."/>
        </authorList>
    </citation>
    <scope>NUCLEOTIDE SEQUENCE [LARGE SCALE GENOMIC DNA]</scope>
    <source>
        <strain evidence="1 2">KCTC 33808</strain>
    </source>
</reference>
<accession>A0A4Q9KCZ1</accession>
<name>A0A4Q9KCZ1_9ACTN</name>
<evidence type="ECO:0000313" key="1">
    <source>
        <dbReference type="EMBL" id="TBT84276.1"/>
    </source>
</evidence>
<dbReference type="RefSeq" id="WP_131168205.1">
    <property type="nucleotide sequence ID" value="NZ_SDMQ01000008.1"/>
</dbReference>
<dbReference type="Proteomes" id="UP000292373">
    <property type="component" value="Unassembled WGS sequence"/>
</dbReference>
<dbReference type="AlphaFoldDB" id="A0A4Q9KCZ1"/>
<sequence>MNVTPGQHRTLIERILAFIRPPKLTREQEVKIRSAREQERVENAYDDLRMKRKQEQRPFGPF</sequence>
<proteinExistence type="predicted"/>
<organism evidence="1 2">
    <name type="scientific">Propioniciclava sinopodophylli</name>
    <dbReference type="NCBI Taxonomy" id="1837344"/>
    <lineage>
        <taxon>Bacteria</taxon>
        <taxon>Bacillati</taxon>
        <taxon>Actinomycetota</taxon>
        <taxon>Actinomycetes</taxon>
        <taxon>Propionibacteriales</taxon>
        <taxon>Propionibacteriaceae</taxon>
        <taxon>Propioniciclava</taxon>
    </lineage>
</organism>
<keyword evidence="2" id="KW-1185">Reference proteome</keyword>